<dbReference type="EMBL" id="UINC01002803">
    <property type="protein sequence ID" value="SVA00453.1"/>
    <property type="molecule type" value="Genomic_DNA"/>
</dbReference>
<keyword evidence="1" id="KW-0472">Membrane</keyword>
<feature type="transmembrane region" description="Helical" evidence="1">
    <location>
        <begin position="39"/>
        <end position="58"/>
    </location>
</feature>
<feature type="transmembrane region" description="Helical" evidence="1">
    <location>
        <begin position="12"/>
        <end position="32"/>
    </location>
</feature>
<reference evidence="2" key="1">
    <citation type="submission" date="2018-05" db="EMBL/GenBank/DDBJ databases">
        <authorList>
            <person name="Lanie J.A."/>
            <person name="Ng W.-L."/>
            <person name="Kazmierczak K.M."/>
            <person name="Andrzejewski T.M."/>
            <person name="Davidsen T.M."/>
            <person name="Wayne K.J."/>
            <person name="Tettelin H."/>
            <person name="Glass J.I."/>
            <person name="Rusch D."/>
            <person name="Podicherti R."/>
            <person name="Tsui H.-C.T."/>
            <person name="Winkler M.E."/>
        </authorList>
    </citation>
    <scope>NUCLEOTIDE SEQUENCE</scope>
</reference>
<proteinExistence type="predicted"/>
<name>A0A381SGY0_9ZZZZ</name>
<dbReference type="SUPFAM" id="SSF48695">
    <property type="entry name" value="Multiheme cytochromes"/>
    <property type="match status" value="1"/>
</dbReference>
<keyword evidence="1" id="KW-1133">Transmembrane helix</keyword>
<sequence length="127" mass="13489">MMSCAVSTIDSPGLEVIVPVVLLMIAVLPFLGQATRRQVAGLVALPLALTAGLGYVKYTVDSSKDASRLALLSSMPTQARIEPITAPGNAYTSSQTCRACHPSEYNSWHNSYHRTMTQLAKPGAVLA</sequence>
<evidence type="ECO:0000256" key="1">
    <source>
        <dbReference type="SAM" id="Phobius"/>
    </source>
</evidence>
<feature type="non-terminal residue" evidence="2">
    <location>
        <position position="127"/>
    </location>
</feature>
<dbReference type="Gene3D" id="1.10.1130.10">
    <property type="entry name" value="Flavocytochrome C3, Chain A"/>
    <property type="match status" value="1"/>
</dbReference>
<protein>
    <recommendedName>
        <fullName evidence="3">Cytochrome c-552/4 domain-containing protein</fullName>
    </recommendedName>
</protein>
<accession>A0A381SGY0</accession>
<gene>
    <name evidence="2" type="ORF">METZ01_LOCUS53307</name>
</gene>
<evidence type="ECO:0008006" key="3">
    <source>
        <dbReference type="Google" id="ProtNLM"/>
    </source>
</evidence>
<dbReference type="InterPro" id="IPR036280">
    <property type="entry name" value="Multihaem_cyt_sf"/>
</dbReference>
<organism evidence="2">
    <name type="scientific">marine metagenome</name>
    <dbReference type="NCBI Taxonomy" id="408172"/>
    <lineage>
        <taxon>unclassified sequences</taxon>
        <taxon>metagenomes</taxon>
        <taxon>ecological metagenomes</taxon>
    </lineage>
</organism>
<evidence type="ECO:0000313" key="2">
    <source>
        <dbReference type="EMBL" id="SVA00453.1"/>
    </source>
</evidence>
<dbReference type="AlphaFoldDB" id="A0A381SGY0"/>
<keyword evidence="1" id="KW-0812">Transmembrane</keyword>